<reference evidence="1" key="1">
    <citation type="submission" date="2014-11" db="EMBL/GenBank/DDBJ databases">
        <authorList>
            <person name="Amaro Gonzalez C."/>
        </authorList>
    </citation>
    <scope>NUCLEOTIDE SEQUENCE</scope>
</reference>
<organism evidence="1">
    <name type="scientific">Anguilla anguilla</name>
    <name type="common">European freshwater eel</name>
    <name type="synonym">Muraena anguilla</name>
    <dbReference type="NCBI Taxonomy" id="7936"/>
    <lineage>
        <taxon>Eukaryota</taxon>
        <taxon>Metazoa</taxon>
        <taxon>Chordata</taxon>
        <taxon>Craniata</taxon>
        <taxon>Vertebrata</taxon>
        <taxon>Euteleostomi</taxon>
        <taxon>Actinopterygii</taxon>
        <taxon>Neopterygii</taxon>
        <taxon>Teleostei</taxon>
        <taxon>Anguilliformes</taxon>
        <taxon>Anguillidae</taxon>
        <taxon>Anguilla</taxon>
    </lineage>
</organism>
<accession>A0A0E9TZM0</accession>
<evidence type="ECO:0000313" key="1">
    <source>
        <dbReference type="EMBL" id="JAH58370.1"/>
    </source>
</evidence>
<protein>
    <submittedName>
        <fullName evidence="1">Uncharacterized protein</fullName>
    </submittedName>
</protein>
<reference evidence="1" key="2">
    <citation type="journal article" date="2015" name="Fish Shellfish Immunol.">
        <title>Early steps in the European eel (Anguilla anguilla)-Vibrio vulnificus interaction in the gills: Role of the RtxA13 toxin.</title>
        <authorList>
            <person name="Callol A."/>
            <person name="Pajuelo D."/>
            <person name="Ebbesson L."/>
            <person name="Teles M."/>
            <person name="MacKenzie S."/>
            <person name="Amaro C."/>
        </authorList>
    </citation>
    <scope>NUCLEOTIDE SEQUENCE</scope>
</reference>
<proteinExistence type="predicted"/>
<name>A0A0E9TZM0_ANGAN</name>
<dbReference type="AlphaFoldDB" id="A0A0E9TZM0"/>
<dbReference type="EMBL" id="GBXM01050207">
    <property type="protein sequence ID" value="JAH58370.1"/>
    <property type="molecule type" value="Transcribed_RNA"/>
</dbReference>
<sequence length="27" mass="3300">MKEMHTTHSTHRNRALDRHTVIMVLKR</sequence>